<evidence type="ECO:0000256" key="1">
    <source>
        <dbReference type="SAM" id="MobiDB-lite"/>
    </source>
</evidence>
<dbReference type="HOGENOM" id="CLU_1743535_0_0_1"/>
<accession>A0A0E0PVM8</accession>
<feature type="region of interest" description="Disordered" evidence="1">
    <location>
        <begin position="1"/>
        <end position="23"/>
    </location>
</feature>
<evidence type="ECO:0000313" key="2">
    <source>
        <dbReference type="EnsemblPlants" id="ORUFI06G09260.1"/>
    </source>
</evidence>
<protein>
    <submittedName>
        <fullName evidence="2">Uncharacterized protein</fullName>
    </submittedName>
</protein>
<reference evidence="2" key="2">
    <citation type="submission" date="2015-06" db="UniProtKB">
        <authorList>
            <consortium name="EnsemblPlants"/>
        </authorList>
    </citation>
    <scope>IDENTIFICATION</scope>
</reference>
<dbReference type="Gramene" id="ORUFI06G09260.1">
    <property type="protein sequence ID" value="ORUFI06G09260.1"/>
    <property type="gene ID" value="ORUFI06G09260"/>
</dbReference>
<sequence>MSTSGSECLKMPTDGGKEGKGKLIEELEKPAAAGRRTLASRVTEGHAPPQLPSRIAGDAEGCAPPQCPLLAAGITAVSFVSPPKLPPSVCSGYLHAHLHQQHEPGRTVPMCTEGSQTVPPPTCAEGLPGYATVAESDDARRESDVAEEYD</sequence>
<keyword evidence="3" id="KW-1185">Reference proteome</keyword>
<dbReference type="AlphaFoldDB" id="A0A0E0PVM8"/>
<evidence type="ECO:0000313" key="3">
    <source>
        <dbReference type="Proteomes" id="UP000008022"/>
    </source>
</evidence>
<dbReference type="EnsemblPlants" id="ORUFI06G09260.1">
    <property type="protein sequence ID" value="ORUFI06G09260.1"/>
    <property type="gene ID" value="ORUFI06G09260"/>
</dbReference>
<feature type="region of interest" description="Disordered" evidence="1">
    <location>
        <begin position="105"/>
        <end position="150"/>
    </location>
</feature>
<organism evidence="2 3">
    <name type="scientific">Oryza rufipogon</name>
    <name type="common">Brownbeard rice</name>
    <name type="synonym">Asian wild rice</name>
    <dbReference type="NCBI Taxonomy" id="4529"/>
    <lineage>
        <taxon>Eukaryota</taxon>
        <taxon>Viridiplantae</taxon>
        <taxon>Streptophyta</taxon>
        <taxon>Embryophyta</taxon>
        <taxon>Tracheophyta</taxon>
        <taxon>Spermatophyta</taxon>
        <taxon>Magnoliopsida</taxon>
        <taxon>Liliopsida</taxon>
        <taxon>Poales</taxon>
        <taxon>Poaceae</taxon>
        <taxon>BOP clade</taxon>
        <taxon>Oryzoideae</taxon>
        <taxon>Oryzeae</taxon>
        <taxon>Oryzinae</taxon>
        <taxon>Oryza</taxon>
    </lineage>
</organism>
<name>A0A0E0PVM8_ORYRU</name>
<reference evidence="3" key="1">
    <citation type="submission" date="2013-06" db="EMBL/GenBank/DDBJ databases">
        <authorList>
            <person name="Zhao Q."/>
        </authorList>
    </citation>
    <scope>NUCLEOTIDE SEQUENCE</scope>
    <source>
        <strain evidence="3">cv. W1943</strain>
    </source>
</reference>
<proteinExistence type="predicted"/>
<dbReference type="Proteomes" id="UP000008022">
    <property type="component" value="Unassembled WGS sequence"/>
</dbReference>
<feature type="region of interest" description="Disordered" evidence="1">
    <location>
        <begin position="39"/>
        <end position="59"/>
    </location>
</feature>